<name>A0A443RBL9_9ACAR</name>
<reference evidence="7 8" key="1">
    <citation type="journal article" date="2018" name="Gigascience">
        <title>Genomes of trombidid mites reveal novel predicted allergens and laterally-transferred genes associated with secondary metabolism.</title>
        <authorList>
            <person name="Dong X."/>
            <person name="Chaisiri K."/>
            <person name="Xia D."/>
            <person name="Armstrong S.D."/>
            <person name="Fang Y."/>
            <person name="Donnelly M.J."/>
            <person name="Kadowaki T."/>
            <person name="McGarry J.W."/>
            <person name="Darby A.C."/>
            <person name="Makepeace B.L."/>
        </authorList>
    </citation>
    <scope>NUCLEOTIDE SEQUENCE [LARGE SCALE GENOMIC DNA]</scope>
    <source>
        <strain evidence="7">UoL-WK</strain>
    </source>
</reference>
<dbReference type="PROSITE" id="PS00135">
    <property type="entry name" value="TRYPSIN_SER"/>
    <property type="match status" value="1"/>
</dbReference>
<dbReference type="FunFam" id="2.40.10.10:FF:000006">
    <property type="entry name" value="Serine proteinase stubble"/>
    <property type="match status" value="1"/>
</dbReference>
<evidence type="ECO:0000313" key="8">
    <source>
        <dbReference type="Proteomes" id="UP000285301"/>
    </source>
</evidence>
<dbReference type="PRINTS" id="PR00722">
    <property type="entry name" value="CHYMOTRYPSIN"/>
</dbReference>
<evidence type="ECO:0000256" key="4">
    <source>
        <dbReference type="ARBA" id="ARBA00023157"/>
    </source>
</evidence>
<dbReference type="CDD" id="cd00190">
    <property type="entry name" value="Tryp_SPc"/>
    <property type="match status" value="1"/>
</dbReference>
<dbReference type="InterPro" id="IPR009003">
    <property type="entry name" value="Peptidase_S1_PA"/>
</dbReference>
<keyword evidence="3 5" id="KW-0720">Serine protease</keyword>
<dbReference type="PROSITE" id="PS50240">
    <property type="entry name" value="TRYPSIN_DOM"/>
    <property type="match status" value="1"/>
</dbReference>
<dbReference type="SMART" id="SM00020">
    <property type="entry name" value="Tryp_SPc"/>
    <property type="match status" value="1"/>
</dbReference>
<keyword evidence="2 5" id="KW-0378">Hydrolase</keyword>
<evidence type="ECO:0000256" key="5">
    <source>
        <dbReference type="RuleBase" id="RU363034"/>
    </source>
</evidence>
<dbReference type="InterPro" id="IPR033116">
    <property type="entry name" value="TRYPSIN_SER"/>
</dbReference>
<feature type="domain" description="Peptidase S1" evidence="6">
    <location>
        <begin position="64"/>
        <end position="304"/>
    </location>
</feature>
<proteinExistence type="predicted"/>
<accession>A0A443RBL9</accession>
<keyword evidence="4" id="KW-1015">Disulfide bond</keyword>
<dbReference type="InterPro" id="IPR001314">
    <property type="entry name" value="Peptidase_S1A"/>
</dbReference>
<keyword evidence="1 5" id="KW-0645">Protease</keyword>
<gene>
    <name evidence="7" type="ORF">B4U79_15407</name>
</gene>
<dbReference type="PANTHER" id="PTHR24253">
    <property type="entry name" value="TRANSMEMBRANE PROTEASE SERINE"/>
    <property type="match status" value="1"/>
</dbReference>
<protein>
    <submittedName>
        <fullName evidence="7">Trypsin-like protein</fullName>
    </submittedName>
</protein>
<dbReference type="EMBL" id="NCKU01001237">
    <property type="protein sequence ID" value="RWS12657.1"/>
    <property type="molecule type" value="Genomic_DNA"/>
</dbReference>
<dbReference type="Pfam" id="PF00089">
    <property type="entry name" value="Trypsin"/>
    <property type="match status" value="1"/>
</dbReference>
<organism evidence="7 8">
    <name type="scientific">Dinothrombium tinctorium</name>
    <dbReference type="NCBI Taxonomy" id="1965070"/>
    <lineage>
        <taxon>Eukaryota</taxon>
        <taxon>Metazoa</taxon>
        <taxon>Ecdysozoa</taxon>
        <taxon>Arthropoda</taxon>
        <taxon>Chelicerata</taxon>
        <taxon>Arachnida</taxon>
        <taxon>Acari</taxon>
        <taxon>Acariformes</taxon>
        <taxon>Trombidiformes</taxon>
        <taxon>Prostigmata</taxon>
        <taxon>Anystina</taxon>
        <taxon>Parasitengona</taxon>
        <taxon>Trombidioidea</taxon>
        <taxon>Trombidiidae</taxon>
        <taxon>Dinothrombium</taxon>
    </lineage>
</organism>
<dbReference type="SUPFAM" id="SSF50494">
    <property type="entry name" value="Trypsin-like serine proteases"/>
    <property type="match status" value="1"/>
</dbReference>
<evidence type="ECO:0000259" key="6">
    <source>
        <dbReference type="PROSITE" id="PS50240"/>
    </source>
</evidence>
<dbReference type="InterPro" id="IPR018114">
    <property type="entry name" value="TRYPSIN_HIS"/>
</dbReference>
<keyword evidence="8" id="KW-1185">Reference proteome</keyword>
<sequence length="306" mass="34441">MKKRIIMILLRSLMQLQQMRPLFASSIILRVCFSVCCCCWFATAIPATKPLGCGKQHILRNSKVVGGNDTYDGEFPWTVSVRRSGQHHCGGVIINRRWVLTAAHCVQNKIVKQYMIRIGEYHLNKPDYHSKDYAVEKIIIHDDYQGVVKVATANNADIALLRTTTDMSLNEYAWPVCFPTDDQSFAGKDAIVVGWGKLTEKSEVYSDKLQKVKISIIENSQCQKWFRLAGRDMLIRENLICAGYRNGGKDACHGDSGGPLLYKMADKWSVIGVVSTGVGCARPLLPGLYSRVSFYKSWIEKHTSKN</sequence>
<dbReference type="GO" id="GO:0004252">
    <property type="term" value="F:serine-type endopeptidase activity"/>
    <property type="evidence" value="ECO:0007669"/>
    <property type="project" value="InterPro"/>
</dbReference>
<dbReference type="Gene3D" id="2.40.10.10">
    <property type="entry name" value="Trypsin-like serine proteases"/>
    <property type="match status" value="1"/>
</dbReference>
<dbReference type="InterPro" id="IPR043504">
    <property type="entry name" value="Peptidase_S1_PA_chymotrypsin"/>
</dbReference>
<comment type="caution">
    <text evidence="7">The sequence shown here is derived from an EMBL/GenBank/DDBJ whole genome shotgun (WGS) entry which is preliminary data.</text>
</comment>
<dbReference type="Proteomes" id="UP000285301">
    <property type="component" value="Unassembled WGS sequence"/>
</dbReference>
<dbReference type="STRING" id="1965070.A0A443RBL9"/>
<dbReference type="OrthoDB" id="9448935at2759"/>
<evidence type="ECO:0000256" key="2">
    <source>
        <dbReference type="ARBA" id="ARBA00022801"/>
    </source>
</evidence>
<dbReference type="AlphaFoldDB" id="A0A443RBL9"/>
<evidence type="ECO:0000313" key="7">
    <source>
        <dbReference type="EMBL" id="RWS12657.1"/>
    </source>
</evidence>
<dbReference type="PROSITE" id="PS00134">
    <property type="entry name" value="TRYPSIN_HIS"/>
    <property type="match status" value="1"/>
</dbReference>
<evidence type="ECO:0000256" key="3">
    <source>
        <dbReference type="ARBA" id="ARBA00022825"/>
    </source>
</evidence>
<evidence type="ECO:0000256" key="1">
    <source>
        <dbReference type="ARBA" id="ARBA00022670"/>
    </source>
</evidence>
<dbReference type="PANTHER" id="PTHR24253:SF103">
    <property type="entry name" value="TRANSMEMBRANE PROTEASE SERINE 7"/>
    <property type="match status" value="1"/>
</dbReference>
<dbReference type="GO" id="GO:0006508">
    <property type="term" value="P:proteolysis"/>
    <property type="evidence" value="ECO:0007669"/>
    <property type="project" value="UniProtKB-KW"/>
</dbReference>
<dbReference type="InterPro" id="IPR001254">
    <property type="entry name" value="Trypsin_dom"/>
</dbReference>